<sequence length="403" mass="47604">MIYFHFVIILVALNHFGDAHLLQNYEWHPNVSAKNAQLFNDFMAKMYSAYTQQLENQFLAEHRKRRGFFGTFAKFATELANAFLMFKADKEKCESSNWAIFIEKYESKIYGDGNTVIEFIARNYNANIIKPKWSIPNAVLKQIFMLTFSFAARLIYALLAADGMFDFDFFDWKVDLEVLFTAFKFLSADQNTATNTDLGIFPFRFVSTNNYWEISVREIGERIQQNVDSVDYYSTEQMQYIENFKFVLQLSKYSLTPFEVHQILKKIQNETIIYQNDQSQQPAAEVYTFLKEFLLPKIGDDLPKCGQISCIFVHFGRHLFRQVDFFNSGDTWHMEYVKTRNFFFENCNTIEALLKRVFNEQVRYFTYAIKIDYDYCRELSQIAEGLHKGNICWVDCTLWFKCA</sequence>
<evidence type="ECO:0000313" key="3">
    <source>
        <dbReference type="Proteomes" id="UP001620626"/>
    </source>
</evidence>
<feature type="signal peptide" evidence="1">
    <location>
        <begin position="1"/>
        <end position="19"/>
    </location>
</feature>
<proteinExistence type="predicted"/>
<evidence type="ECO:0000313" key="2">
    <source>
        <dbReference type="EMBL" id="KAL3103616.1"/>
    </source>
</evidence>
<keyword evidence="1" id="KW-0732">Signal</keyword>
<evidence type="ECO:0000256" key="1">
    <source>
        <dbReference type="SAM" id="SignalP"/>
    </source>
</evidence>
<organism evidence="2 3">
    <name type="scientific">Heterodera trifolii</name>
    <dbReference type="NCBI Taxonomy" id="157864"/>
    <lineage>
        <taxon>Eukaryota</taxon>
        <taxon>Metazoa</taxon>
        <taxon>Ecdysozoa</taxon>
        <taxon>Nematoda</taxon>
        <taxon>Chromadorea</taxon>
        <taxon>Rhabditida</taxon>
        <taxon>Tylenchina</taxon>
        <taxon>Tylenchomorpha</taxon>
        <taxon>Tylenchoidea</taxon>
        <taxon>Heteroderidae</taxon>
        <taxon>Heteroderinae</taxon>
        <taxon>Heterodera</taxon>
    </lineage>
</organism>
<dbReference type="Proteomes" id="UP001620626">
    <property type="component" value="Unassembled WGS sequence"/>
</dbReference>
<dbReference type="AlphaFoldDB" id="A0ABD2KL85"/>
<feature type="chain" id="PRO_5044777661" evidence="1">
    <location>
        <begin position="20"/>
        <end position="403"/>
    </location>
</feature>
<reference evidence="2 3" key="1">
    <citation type="submission" date="2024-10" db="EMBL/GenBank/DDBJ databases">
        <authorList>
            <person name="Kim D."/>
        </authorList>
    </citation>
    <scope>NUCLEOTIDE SEQUENCE [LARGE SCALE GENOMIC DNA]</scope>
    <source>
        <strain evidence="2">BH-2024</strain>
    </source>
</reference>
<gene>
    <name evidence="2" type="ORF">niasHT_026810</name>
</gene>
<name>A0ABD2KL85_9BILA</name>
<protein>
    <submittedName>
        <fullName evidence="2">Uncharacterized protein</fullName>
    </submittedName>
</protein>
<comment type="caution">
    <text evidence="2">The sequence shown here is derived from an EMBL/GenBank/DDBJ whole genome shotgun (WGS) entry which is preliminary data.</text>
</comment>
<keyword evidence="3" id="KW-1185">Reference proteome</keyword>
<accession>A0ABD2KL85</accession>
<dbReference type="EMBL" id="JBICBT010000730">
    <property type="protein sequence ID" value="KAL3103616.1"/>
    <property type="molecule type" value="Genomic_DNA"/>
</dbReference>